<feature type="compositionally biased region" description="Low complexity" evidence="1">
    <location>
        <begin position="131"/>
        <end position="175"/>
    </location>
</feature>
<dbReference type="RefSeq" id="WP_203644444.1">
    <property type="nucleotide sequence ID" value="NZ_BOLN01000004.1"/>
</dbReference>
<dbReference type="EMBL" id="JBHTOD010000004">
    <property type="protein sequence ID" value="MFD1455203.1"/>
    <property type="molecule type" value="Genomic_DNA"/>
</dbReference>
<dbReference type="InterPro" id="IPR007499">
    <property type="entry name" value="ERF_bacteria_virus"/>
</dbReference>
<accession>A0ABW4D5N9</accession>
<sequence>MNMSESIKEIAAAIAQVQKELPAVPKDITNPITHSKYANLDSINKALLPVTSKNGIAVTQYPVSSGGQIGCGTLLMHISGEFIDYGPYMINVDKNKRMSAAQEGGSTITYAKRYQLSAIFGIVSDNDDDGVQPQPQNGQNNQYQGNQQNRGQQQQGDPRQGRPNQYGSNQSQQGNEAITDKQIATLVSLFQAIAKVSGKDLPTVQNGYFNQLQINNLKQLNHTEASQLTERVIGKLTNMGGNTNDQSSGTNGPTH</sequence>
<dbReference type="Pfam" id="PF04404">
    <property type="entry name" value="ERF"/>
    <property type="match status" value="1"/>
</dbReference>
<proteinExistence type="predicted"/>
<name>A0ABW4D5N9_9LACO</name>
<comment type="caution">
    <text evidence="2">The sequence shown here is derived from an EMBL/GenBank/DDBJ whole genome shotgun (WGS) entry which is preliminary data.</text>
</comment>
<gene>
    <name evidence="2" type="ORF">ACFQ44_05820</name>
</gene>
<feature type="region of interest" description="Disordered" evidence="1">
    <location>
        <begin position="125"/>
        <end position="175"/>
    </location>
</feature>
<protein>
    <submittedName>
        <fullName evidence="2">ERF family protein</fullName>
    </submittedName>
</protein>
<evidence type="ECO:0000256" key="1">
    <source>
        <dbReference type="SAM" id="MobiDB-lite"/>
    </source>
</evidence>
<organism evidence="2 3">
    <name type="scientific">Levilactobacillus lanxiensis</name>
    <dbReference type="NCBI Taxonomy" id="2799568"/>
    <lineage>
        <taxon>Bacteria</taxon>
        <taxon>Bacillati</taxon>
        <taxon>Bacillota</taxon>
        <taxon>Bacilli</taxon>
        <taxon>Lactobacillales</taxon>
        <taxon>Lactobacillaceae</taxon>
        <taxon>Levilactobacillus</taxon>
    </lineage>
</organism>
<evidence type="ECO:0000313" key="3">
    <source>
        <dbReference type="Proteomes" id="UP001597189"/>
    </source>
</evidence>
<evidence type="ECO:0000313" key="2">
    <source>
        <dbReference type="EMBL" id="MFD1455203.1"/>
    </source>
</evidence>
<reference evidence="3" key="1">
    <citation type="journal article" date="2019" name="Int. J. Syst. Evol. Microbiol.">
        <title>The Global Catalogue of Microorganisms (GCM) 10K type strain sequencing project: providing services to taxonomists for standard genome sequencing and annotation.</title>
        <authorList>
            <consortium name="The Broad Institute Genomics Platform"/>
            <consortium name="The Broad Institute Genome Sequencing Center for Infectious Disease"/>
            <person name="Wu L."/>
            <person name="Ma J."/>
        </authorList>
    </citation>
    <scope>NUCLEOTIDE SEQUENCE [LARGE SCALE GENOMIC DNA]</scope>
    <source>
        <strain evidence="3">CCM 8979</strain>
    </source>
</reference>
<dbReference type="Proteomes" id="UP001597189">
    <property type="component" value="Unassembled WGS sequence"/>
</dbReference>
<keyword evidence="3" id="KW-1185">Reference proteome</keyword>